<organism evidence="2 3">
    <name type="scientific">Actinacidiphila bryophytorum</name>
    <dbReference type="NCBI Taxonomy" id="1436133"/>
    <lineage>
        <taxon>Bacteria</taxon>
        <taxon>Bacillati</taxon>
        <taxon>Actinomycetota</taxon>
        <taxon>Actinomycetes</taxon>
        <taxon>Kitasatosporales</taxon>
        <taxon>Streptomycetaceae</taxon>
        <taxon>Actinacidiphila</taxon>
    </lineage>
</organism>
<comment type="caution">
    <text evidence="2">The sequence shown here is derived from an EMBL/GenBank/DDBJ whole genome shotgun (WGS) entry which is preliminary data.</text>
</comment>
<dbReference type="AlphaFoldDB" id="A0A9W4E265"/>
<reference evidence="2" key="1">
    <citation type="submission" date="2021-06" db="EMBL/GenBank/DDBJ databases">
        <authorList>
            <person name="Arsene-Ploetze F."/>
        </authorList>
    </citation>
    <scope>NUCLEOTIDE SEQUENCE</scope>
    <source>
        <strain evidence="2">SBRY1</strain>
    </source>
</reference>
<dbReference type="EMBL" id="CAJVAX010000001">
    <property type="protein sequence ID" value="CAG7603996.1"/>
    <property type="molecule type" value="Genomic_DNA"/>
</dbReference>
<gene>
    <name evidence="2" type="ORF">SBRY_10672</name>
</gene>
<dbReference type="GO" id="GO:0008725">
    <property type="term" value="F:DNA-3-methyladenine glycosylase activity"/>
    <property type="evidence" value="ECO:0007669"/>
    <property type="project" value="UniProtKB-EC"/>
</dbReference>
<feature type="compositionally biased region" description="Basic residues" evidence="1">
    <location>
        <begin position="105"/>
        <end position="129"/>
    </location>
</feature>
<keyword evidence="2" id="KW-0326">Glycosidase</keyword>
<protein>
    <submittedName>
        <fullName evidence="2">DNA-3-methyladenine glycosylase</fullName>
        <ecNumber evidence="2">3.2.2.20</ecNumber>
    </submittedName>
</protein>
<dbReference type="EC" id="3.2.2.20" evidence="2"/>
<evidence type="ECO:0000313" key="2">
    <source>
        <dbReference type="EMBL" id="CAG7603996.1"/>
    </source>
</evidence>
<sequence>MGPVHARLRGLPRPGVGQARPRRRRALRAGVPGGLPVRPVLDHDPAPPGDLQGGLQGLRDRRGGGLHRRGPGTAARRSRHHPQQGQGRRVDRERRRRAGAAGRGRPGRSRLVLRPRPGHPPRPPHHRRRPPDVPGVRGPCQGPQVPRLPLRRPDHGLRPDAGLRPRQRPPGRLLSPLRAA</sequence>
<feature type="compositionally biased region" description="Basic residues" evidence="1">
    <location>
        <begin position="1"/>
        <end position="10"/>
    </location>
</feature>
<feature type="compositionally biased region" description="Basic and acidic residues" evidence="1">
    <location>
        <begin position="151"/>
        <end position="163"/>
    </location>
</feature>
<feature type="region of interest" description="Disordered" evidence="1">
    <location>
        <begin position="1"/>
        <end position="180"/>
    </location>
</feature>
<evidence type="ECO:0000313" key="3">
    <source>
        <dbReference type="Proteomes" id="UP001153328"/>
    </source>
</evidence>
<feature type="compositionally biased region" description="Low complexity" evidence="1">
    <location>
        <begin position="170"/>
        <end position="180"/>
    </location>
</feature>
<accession>A0A9W4E265</accession>
<evidence type="ECO:0000256" key="1">
    <source>
        <dbReference type="SAM" id="MobiDB-lite"/>
    </source>
</evidence>
<keyword evidence="3" id="KW-1185">Reference proteome</keyword>
<name>A0A9W4E265_9ACTN</name>
<keyword evidence="2" id="KW-0378">Hydrolase</keyword>
<dbReference type="Proteomes" id="UP001153328">
    <property type="component" value="Unassembled WGS sequence"/>
</dbReference>
<feature type="compositionally biased region" description="Basic residues" evidence="1">
    <location>
        <begin position="64"/>
        <end position="82"/>
    </location>
</feature>
<proteinExistence type="predicted"/>